<protein>
    <recommendedName>
        <fullName evidence="4">Zinc fingers and homeoboxes protein 1</fullName>
    </recommendedName>
</protein>
<evidence type="ECO:0000256" key="1">
    <source>
        <dbReference type="SAM" id="MobiDB-lite"/>
    </source>
</evidence>
<dbReference type="PANTHER" id="PTHR31919:SF1">
    <property type="entry name" value="ZINC FINGERS AND HOMEOBOXES PROTEIN 1, ISOFORM 2"/>
    <property type="match status" value="1"/>
</dbReference>
<dbReference type="PANTHER" id="PTHR31919">
    <property type="entry name" value="ZINC FINGERS AND HOMEOBOXES PROTEIN 1, ISOFORM 2"/>
    <property type="match status" value="1"/>
</dbReference>
<dbReference type="InterPro" id="IPR041404">
    <property type="entry name" value="DUF5588"/>
</dbReference>
<organism evidence="2 3">
    <name type="scientific">Pleurodeles waltl</name>
    <name type="common">Iberian ribbed newt</name>
    <dbReference type="NCBI Taxonomy" id="8319"/>
    <lineage>
        <taxon>Eukaryota</taxon>
        <taxon>Metazoa</taxon>
        <taxon>Chordata</taxon>
        <taxon>Craniata</taxon>
        <taxon>Vertebrata</taxon>
        <taxon>Euteleostomi</taxon>
        <taxon>Amphibia</taxon>
        <taxon>Batrachia</taxon>
        <taxon>Caudata</taxon>
        <taxon>Salamandroidea</taxon>
        <taxon>Salamandridae</taxon>
        <taxon>Pleurodelinae</taxon>
        <taxon>Pleurodeles</taxon>
    </lineage>
</organism>
<reference evidence="2" key="1">
    <citation type="journal article" date="2022" name="bioRxiv">
        <title>Sequencing and chromosome-scale assembly of the giantPleurodeles waltlgenome.</title>
        <authorList>
            <person name="Brown T."/>
            <person name="Elewa A."/>
            <person name="Iarovenko S."/>
            <person name="Subramanian E."/>
            <person name="Araus A.J."/>
            <person name="Petzold A."/>
            <person name="Susuki M."/>
            <person name="Suzuki K.-i.T."/>
            <person name="Hayashi T."/>
            <person name="Toyoda A."/>
            <person name="Oliveira C."/>
            <person name="Osipova E."/>
            <person name="Leigh N.D."/>
            <person name="Simon A."/>
            <person name="Yun M.H."/>
        </authorList>
    </citation>
    <scope>NUCLEOTIDE SEQUENCE</scope>
    <source>
        <strain evidence="2">20211129_DDA</strain>
        <tissue evidence="2">Liver</tissue>
    </source>
</reference>
<gene>
    <name evidence="2" type="ORF">NDU88_003236</name>
</gene>
<sequence>MEILGGEFEDSVFISSRDRNATESEPYTAKQCEPQWFCEEISNKDCTEILTVKKFRGDLAYRQKDFEKALQEYSSCFSLLASTNLAMRRDVQESQARCLCHLGRHWEALDIAHKLRHGSTNTDHLTTVLNLQISIYHSMGNIQSVSSCLQQLIALQPFNPWYWKMLAEAYMDILQAAPTSFTSRSNSEDEVGQTESSQSEDSMSFGICGGGRTDSQSHKEQLSKEFSGSSTSFPTSGCRSDQKPTEAAFRSSLENVTPHLPLEACTQENVKDLRMKACASLIRTRLLLQLLQPQLASFILEKNLKEQSAIDEKLKGFRLNEASLILIAEIMGEDLAQEKLKEESQVEGKVGVTAALASFVATSEPEFEGRWFQKVKNNLGHFAPCLE</sequence>
<keyword evidence="3" id="KW-1185">Reference proteome</keyword>
<dbReference type="AlphaFoldDB" id="A0AAV7UZK3"/>
<feature type="compositionally biased region" description="Low complexity" evidence="1">
    <location>
        <begin position="226"/>
        <end position="237"/>
    </location>
</feature>
<dbReference type="Proteomes" id="UP001066276">
    <property type="component" value="Chromosome 2_2"/>
</dbReference>
<name>A0AAV7UZK3_PLEWA</name>
<dbReference type="Gene3D" id="1.25.40.10">
    <property type="entry name" value="Tetratricopeptide repeat domain"/>
    <property type="match status" value="1"/>
</dbReference>
<feature type="compositionally biased region" description="Polar residues" evidence="1">
    <location>
        <begin position="193"/>
        <end position="202"/>
    </location>
</feature>
<comment type="caution">
    <text evidence="2">The sequence shown here is derived from an EMBL/GenBank/DDBJ whole genome shotgun (WGS) entry which is preliminary data.</text>
</comment>
<feature type="region of interest" description="Disordered" evidence="1">
    <location>
        <begin position="181"/>
        <end position="248"/>
    </location>
</feature>
<dbReference type="Pfam" id="PF17826">
    <property type="entry name" value="DUF5588"/>
    <property type="match status" value="1"/>
</dbReference>
<evidence type="ECO:0000313" key="3">
    <source>
        <dbReference type="Proteomes" id="UP001066276"/>
    </source>
</evidence>
<proteinExistence type="predicted"/>
<dbReference type="InterPro" id="IPR011990">
    <property type="entry name" value="TPR-like_helical_dom_sf"/>
</dbReference>
<dbReference type="SUPFAM" id="SSF48452">
    <property type="entry name" value="TPR-like"/>
    <property type="match status" value="1"/>
</dbReference>
<evidence type="ECO:0008006" key="4">
    <source>
        <dbReference type="Google" id="ProtNLM"/>
    </source>
</evidence>
<dbReference type="EMBL" id="JANPWB010000004">
    <property type="protein sequence ID" value="KAJ1193941.1"/>
    <property type="molecule type" value="Genomic_DNA"/>
</dbReference>
<accession>A0AAV7UZK3</accession>
<evidence type="ECO:0000313" key="2">
    <source>
        <dbReference type="EMBL" id="KAJ1193941.1"/>
    </source>
</evidence>